<accession>A0A6J5WJ93</accession>
<dbReference type="AlphaFoldDB" id="A0A6J5WJ93"/>
<dbReference type="Proteomes" id="UP000507245">
    <property type="component" value="Unassembled WGS sequence"/>
</dbReference>
<gene>
    <name evidence="1" type="ORF">ORAREDHAP_LOCUS15096</name>
</gene>
<proteinExistence type="predicted"/>
<organism evidence="1 2">
    <name type="scientific">Prunus armeniaca</name>
    <name type="common">Apricot</name>
    <name type="synonym">Armeniaca vulgaris</name>
    <dbReference type="NCBI Taxonomy" id="36596"/>
    <lineage>
        <taxon>Eukaryota</taxon>
        <taxon>Viridiplantae</taxon>
        <taxon>Streptophyta</taxon>
        <taxon>Embryophyta</taxon>
        <taxon>Tracheophyta</taxon>
        <taxon>Spermatophyta</taxon>
        <taxon>Magnoliopsida</taxon>
        <taxon>eudicotyledons</taxon>
        <taxon>Gunneridae</taxon>
        <taxon>Pentapetalae</taxon>
        <taxon>rosids</taxon>
        <taxon>fabids</taxon>
        <taxon>Rosales</taxon>
        <taxon>Rosaceae</taxon>
        <taxon>Amygdaloideae</taxon>
        <taxon>Amygdaleae</taxon>
        <taxon>Prunus</taxon>
    </lineage>
</organism>
<name>A0A6J5WJ93_PRUAR</name>
<evidence type="ECO:0000313" key="1">
    <source>
        <dbReference type="EMBL" id="CAB4300145.1"/>
    </source>
</evidence>
<reference evidence="2" key="1">
    <citation type="journal article" date="2020" name="Genome Biol.">
        <title>Gamete binning: chromosome-level and haplotype-resolved genome assembly enabled by high-throughput single-cell sequencing of gamete genomes.</title>
        <authorList>
            <person name="Campoy J.A."/>
            <person name="Sun H."/>
            <person name="Goel M."/>
            <person name="Jiao W.-B."/>
            <person name="Folz-Donahue K."/>
            <person name="Wang N."/>
            <person name="Rubio M."/>
            <person name="Liu C."/>
            <person name="Kukat C."/>
            <person name="Ruiz D."/>
            <person name="Huettel B."/>
            <person name="Schneeberger K."/>
        </authorList>
    </citation>
    <scope>NUCLEOTIDE SEQUENCE [LARGE SCALE GENOMIC DNA]</scope>
    <source>
        <strain evidence="2">cv. Rojo Pasion</strain>
    </source>
</reference>
<dbReference type="EMBL" id="CAEKKB010000002">
    <property type="protein sequence ID" value="CAB4300145.1"/>
    <property type="molecule type" value="Genomic_DNA"/>
</dbReference>
<evidence type="ECO:0000313" key="2">
    <source>
        <dbReference type="Proteomes" id="UP000507245"/>
    </source>
</evidence>
<protein>
    <submittedName>
        <fullName evidence="1">Uncharacterized protein</fullName>
    </submittedName>
</protein>
<sequence>MSVTAIVTIADEDGNYLQDAWEYNMNHLRLVWSGIWHVLSNFFVRIGYKSLLPFLPPCLVTSAPWGQTSIQKTSYKCKGRALDGSMACYLSLGKVHHDKGLMVMWASLIKMPGSMRHAHWHYN</sequence>
<keyword evidence="2" id="KW-1185">Reference proteome</keyword>